<feature type="domain" description="Helicase ATP-binding" evidence="2">
    <location>
        <begin position="107"/>
        <end position="308"/>
    </location>
</feature>
<dbReference type="InterPro" id="IPR027417">
    <property type="entry name" value="P-loop_NTPase"/>
</dbReference>
<dbReference type="Proteomes" id="UP001057427">
    <property type="component" value="Segment"/>
</dbReference>
<organism evidence="4 5">
    <name type="scientific">Brevundimonas phage vB_BgoS-Bajun</name>
    <dbReference type="NCBI Taxonomy" id="2948594"/>
    <lineage>
        <taxon>Viruses</taxon>
        <taxon>Duplodnaviria</taxon>
        <taxon>Heunggongvirae</taxon>
        <taxon>Uroviricota</taxon>
        <taxon>Caudoviricetes</taxon>
        <taxon>Dolichocephalovirinae</taxon>
    </lineage>
</organism>
<dbReference type="InterPro" id="IPR000330">
    <property type="entry name" value="SNF2_N"/>
</dbReference>
<dbReference type="InterPro" id="IPR014001">
    <property type="entry name" value="Helicase_ATP-bd"/>
</dbReference>
<dbReference type="Pfam" id="PF00176">
    <property type="entry name" value="SNF2-rel_dom"/>
    <property type="match status" value="2"/>
</dbReference>
<gene>
    <name evidence="4" type="ORF">BAJUN_03170</name>
</gene>
<keyword evidence="1" id="KW-0378">Hydrolase</keyword>
<dbReference type="GO" id="GO:0004386">
    <property type="term" value="F:helicase activity"/>
    <property type="evidence" value="ECO:0007669"/>
    <property type="project" value="UniProtKB-KW"/>
</dbReference>
<evidence type="ECO:0000259" key="3">
    <source>
        <dbReference type="PROSITE" id="PS51194"/>
    </source>
</evidence>
<keyword evidence="5" id="KW-1185">Reference proteome</keyword>
<dbReference type="InterPro" id="IPR038718">
    <property type="entry name" value="SNF2-like_sf"/>
</dbReference>
<dbReference type="GO" id="GO:0006281">
    <property type="term" value="P:DNA repair"/>
    <property type="evidence" value="ECO:0007669"/>
    <property type="project" value="TreeGrafter"/>
</dbReference>
<dbReference type="Pfam" id="PF00271">
    <property type="entry name" value="Helicase_C"/>
    <property type="match status" value="1"/>
</dbReference>
<reference evidence="4" key="1">
    <citation type="submission" date="2022-05" db="EMBL/GenBank/DDBJ databases">
        <authorList>
            <person name="Friedrich I."/>
            <person name="Poehlein A."/>
            <person name="Schneider D."/>
            <person name="Hertel R."/>
            <person name="Daniel R."/>
        </authorList>
    </citation>
    <scope>NUCLEOTIDE SEQUENCE</scope>
</reference>
<evidence type="ECO:0000313" key="4">
    <source>
        <dbReference type="EMBL" id="UTC29919.1"/>
    </source>
</evidence>
<dbReference type="InterPro" id="IPR001650">
    <property type="entry name" value="Helicase_C-like"/>
</dbReference>
<evidence type="ECO:0000259" key="2">
    <source>
        <dbReference type="PROSITE" id="PS51192"/>
    </source>
</evidence>
<protein>
    <submittedName>
        <fullName evidence="4">Helicase</fullName>
    </submittedName>
</protein>
<dbReference type="GO" id="GO:0005524">
    <property type="term" value="F:ATP binding"/>
    <property type="evidence" value="ECO:0007669"/>
    <property type="project" value="InterPro"/>
</dbReference>
<sequence length="632" mass="71384">MAHIDYSDGFFYGIGAWEDRDLFKGAGFTYSSRRKAWITQRQKDAQAVKGATWSERAIQQIEDRLRNAEISRDLSYKASTTYNPPIPQALLDMGIDYKPFQKAGIDYATQPGRKDTLFGDPPGLGKTIQAIGVANALRRARQILVVVPASLKVNWKREWEKWDAKGLSVGIAETQHREKIPDGLIKSGKNKGKPKFRTEVHKTWWPDTEVVIINYDILERFSTPIADRVWDILICDECHVLKTPDSGRTLFVLGDAQCDAGARRKARKKKGVKWFNAIDAKRRLFLSGTPMMNRPIELWPMVKAFDPDGLGSDYLEFGYRYCNGWFDPMRGPRGSYDFTGSSNREELGARLREMFMVRRQKKEVLPELPDKFRQVVLLDSPEIRELVAREDEIAQAMRLYESTVLAPADETPEERDIRMGLSAMDNAFKMGFDRAVGQDGDPDRPNSRAINLPYAAAVLGLSEPMVQVMFEEIAQVRRDLGLAKLSAAIPWLKNFLEGGEKLLIFAYHSDVVLAVKEALAEYNPAVVYGGTPLKKRQPEVDRFQEDESCRVFIGNLQAAGVGFTLTRASDVCFLEADWTPTLMEQCEDRACRIGQTAFKIMVFFLMADGSLDARIAQASKEKADNIDAIMDT</sequence>
<dbReference type="PANTHER" id="PTHR45766">
    <property type="entry name" value="DNA ANNEALING HELICASE AND ENDONUCLEASE ZRANB3 FAMILY MEMBER"/>
    <property type="match status" value="1"/>
</dbReference>
<dbReference type="SMART" id="SM00487">
    <property type="entry name" value="DEXDc"/>
    <property type="match status" value="1"/>
</dbReference>
<dbReference type="GO" id="GO:0031297">
    <property type="term" value="P:replication fork processing"/>
    <property type="evidence" value="ECO:0007669"/>
    <property type="project" value="TreeGrafter"/>
</dbReference>
<dbReference type="PROSITE" id="PS51194">
    <property type="entry name" value="HELICASE_CTER"/>
    <property type="match status" value="1"/>
</dbReference>
<keyword evidence="4" id="KW-0547">Nucleotide-binding</keyword>
<name>A0A9E7N550_9CAUD</name>
<keyword evidence="4" id="KW-0347">Helicase</keyword>
<feature type="domain" description="Helicase C-terminal" evidence="3">
    <location>
        <begin position="488"/>
        <end position="632"/>
    </location>
</feature>
<dbReference type="PANTHER" id="PTHR45766:SF6">
    <property type="entry name" value="SWI_SNF-RELATED MATRIX-ASSOCIATED ACTIN-DEPENDENT REGULATOR OF CHROMATIN SUBFAMILY A-LIKE PROTEIN 1"/>
    <property type="match status" value="1"/>
</dbReference>
<evidence type="ECO:0000313" key="5">
    <source>
        <dbReference type="Proteomes" id="UP001057427"/>
    </source>
</evidence>
<dbReference type="EMBL" id="ON529858">
    <property type="protein sequence ID" value="UTC29919.1"/>
    <property type="molecule type" value="Genomic_DNA"/>
</dbReference>
<keyword evidence="4" id="KW-0067">ATP-binding</keyword>
<dbReference type="GO" id="GO:0016787">
    <property type="term" value="F:hydrolase activity"/>
    <property type="evidence" value="ECO:0007669"/>
    <property type="project" value="UniProtKB-KW"/>
</dbReference>
<evidence type="ECO:0000256" key="1">
    <source>
        <dbReference type="ARBA" id="ARBA00022801"/>
    </source>
</evidence>
<proteinExistence type="predicted"/>
<dbReference type="InterPro" id="IPR049730">
    <property type="entry name" value="SNF2/RAD54-like_C"/>
</dbReference>
<dbReference type="SMART" id="SM00490">
    <property type="entry name" value="HELICc"/>
    <property type="match status" value="1"/>
</dbReference>
<accession>A0A9E7N550</accession>
<dbReference type="Gene3D" id="3.40.50.300">
    <property type="entry name" value="P-loop containing nucleotide triphosphate hydrolases"/>
    <property type="match status" value="1"/>
</dbReference>
<dbReference type="PROSITE" id="PS51192">
    <property type="entry name" value="HELICASE_ATP_BIND_1"/>
    <property type="match status" value="1"/>
</dbReference>
<dbReference type="SUPFAM" id="SSF52540">
    <property type="entry name" value="P-loop containing nucleoside triphosphate hydrolases"/>
    <property type="match status" value="2"/>
</dbReference>
<dbReference type="Gene3D" id="3.40.50.10810">
    <property type="entry name" value="Tandem AAA-ATPase domain"/>
    <property type="match status" value="2"/>
</dbReference>
<dbReference type="CDD" id="cd18793">
    <property type="entry name" value="SF2_C_SNF"/>
    <property type="match status" value="1"/>
</dbReference>